<comment type="subcellular location">
    <subcellularLocation>
        <location evidence="1">Nucleus</location>
    </subcellularLocation>
</comment>
<protein>
    <recommendedName>
        <fullName evidence="1">Cleavage and polyadenylation specificity factor subunit 2</fullName>
    </recommendedName>
    <alternativeName>
        <fullName evidence="1">Cleavage and polyadenylation specificity factor 100 kDa subunit</fullName>
    </alternativeName>
</protein>
<dbReference type="Proteomes" id="UP000675881">
    <property type="component" value="Chromosome 11"/>
</dbReference>
<dbReference type="OrthoDB" id="64353at2759"/>
<keyword evidence="1" id="KW-0507">mRNA processing</keyword>
<dbReference type="GO" id="GO:0003723">
    <property type="term" value="F:RNA binding"/>
    <property type="evidence" value="ECO:0007669"/>
    <property type="project" value="UniProtKB-KW"/>
</dbReference>
<name>A0A7R8CF58_LEPSM</name>
<evidence type="ECO:0000313" key="4">
    <source>
        <dbReference type="Proteomes" id="UP000675881"/>
    </source>
</evidence>
<keyword evidence="1" id="KW-0694">RNA-binding</keyword>
<dbReference type="GO" id="GO:0006398">
    <property type="term" value="P:mRNA 3'-end processing by stem-loop binding and cleavage"/>
    <property type="evidence" value="ECO:0007669"/>
    <property type="project" value="InterPro"/>
</dbReference>
<dbReference type="GO" id="GO:0005847">
    <property type="term" value="C:mRNA cleavage and polyadenylation specificity factor complex"/>
    <property type="evidence" value="ECO:0007669"/>
    <property type="project" value="InterPro"/>
</dbReference>
<dbReference type="SUPFAM" id="SSF56281">
    <property type="entry name" value="Metallo-hydrolase/oxidoreductase"/>
    <property type="match status" value="1"/>
</dbReference>
<dbReference type="InterPro" id="IPR011108">
    <property type="entry name" value="RMMBL"/>
</dbReference>
<evidence type="ECO:0000313" key="3">
    <source>
        <dbReference type="EMBL" id="CAF2803217.1"/>
    </source>
</evidence>
<comment type="similarity">
    <text evidence="1">Belongs to the metallo-beta-lactamase superfamily. RNA-metabolizing metallo-beta-lactamase-like family. CPSF2/YSH1 subfamily.</text>
</comment>
<dbReference type="Pfam" id="PF07521">
    <property type="entry name" value="RMMBL"/>
    <property type="match status" value="1"/>
</dbReference>
<sequence length="221" mass="25161">MKAKFPIFPTHEEKIRWDDYGEIVRSEDWLDISQSTENSNVKQNNEIKDDRSNIQSEVPTKCVTSKHSFHIKAQIQFIDFEGRSEGDSILKLLQQIKPRKVIVVRGTPEKCDTLKNFCEQIALKGDQQRIDVYSPENGEVLDVTTESFIYQVRLTESLVKSLEYSTGKDGSQLAWVDGVINLLTDDSADIIPDEEDDAFEEPSLKKTSYSTIRLSSFGSSM</sequence>
<dbReference type="PANTHER" id="PTHR45922">
    <property type="entry name" value="CLEAVAGE AND POLYADENYLATION SPECIFICITY FACTOR SUBUNIT 2"/>
    <property type="match status" value="1"/>
</dbReference>
<accession>A0A7R8CF58</accession>
<dbReference type="EMBL" id="HG994590">
    <property type="protein sequence ID" value="CAF2803217.1"/>
    <property type="molecule type" value="Genomic_DNA"/>
</dbReference>
<evidence type="ECO:0000256" key="1">
    <source>
        <dbReference type="RuleBase" id="RU365006"/>
    </source>
</evidence>
<dbReference type="PANTHER" id="PTHR45922:SF1">
    <property type="entry name" value="CLEAVAGE AND POLYADENYLATION SPECIFICITY FACTOR SUBUNIT 2"/>
    <property type="match status" value="1"/>
</dbReference>
<evidence type="ECO:0000259" key="2">
    <source>
        <dbReference type="Pfam" id="PF07521"/>
    </source>
</evidence>
<gene>
    <name evidence="3" type="ORF">LSAA_3078</name>
</gene>
<dbReference type="InterPro" id="IPR036866">
    <property type="entry name" value="RibonucZ/Hydroxyglut_hydro"/>
</dbReference>
<dbReference type="AlphaFoldDB" id="A0A7R8CF58"/>
<proteinExistence type="inferred from homology"/>
<keyword evidence="1" id="KW-0539">Nucleus</keyword>
<reference evidence="3" key="1">
    <citation type="submission" date="2021-02" db="EMBL/GenBank/DDBJ databases">
        <authorList>
            <person name="Bekaert M."/>
        </authorList>
    </citation>
    <scope>NUCLEOTIDE SEQUENCE</scope>
    <source>
        <strain evidence="3">IoA-00</strain>
    </source>
</reference>
<keyword evidence="4" id="KW-1185">Reference proteome</keyword>
<organism evidence="3 4">
    <name type="scientific">Lepeophtheirus salmonis</name>
    <name type="common">Salmon louse</name>
    <name type="synonym">Caligus salmonis</name>
    <dbReference type="NCBI Taxonomy" id="72036"/>
    <lineage>
        <taxon>Eukaryota</taxon>
        <taxon>Metazoa</taxon>
        <taxon>Ecdysozoa</taxon>
        <taxon>Arthropoda</taxon>
        <taxon>Crustacea</taxon>
        <taxon>Multicrustacea</taxon>
        <taxon>Hexanauplia</taxon>
        <taxon>Copepoda</taxon>
        <taxon>Siphonostomatoida</taxon>
        <taxon>Caligidae</taxon>
        <taxon>Lepeophtheirus</taxon>
    </lineage>
</organism>
<dbReference type="InterPro" id="IPR027075">
    <property type="entry name" value="CPSF2"/>
</dbReference>
<feature type="domain" description="Zn-dependent metallo-hydrolase RNA specificity" evidence="2">
    <location>
        <begin position="70"/>
        <end position="119"/>
    </location>
</feature>